<sequence>QIVQFPLSNSTALPVSLLAPLHSSLQALLLHVYFLLSCPPSPFSHGRWLQSLAEAWEGAESRSPLLSPPCSFCRGGDDILRAPRLPHHSAGALPRRPVISSSNCKVDQQAAESQRGLLLHPGEWFSSPASDTQGRRESHFQTH</sequence>
<organism evidence="2 3">
    <name type="scientific">Chrysemys picta bellii</name>
    <name type="common">Western painted turtle</name>
    <name type="synonym">Emys bellii</name>
    <dbReference type="NCBI Taxonomy" id="8478"/>
    <lineage>
        <taxon>Eukaryota</taxon>
        <taxon>Metazoa</taxon>
        <taxon>Chordata</taxon>
        <taxon>Craniata</taxon>
        <taxon>Vertebrata</taxon>
        <taxon>Euteleostomi</taxon>
        <taxon>Archelosauria</taxon>
        <taxon>Testudinata</taxon>
        <taxon>Testudines</taxon>
        <taxon>Cryptodira</taxon>
        <taxon>Durocryptodira</taxon>
        <taxon>Testudinoidea</taxon>
        <taxon>Emydidae</taxon>
        <taxon>Chrysemys</taxon>
    </lineage>
</organism>
<accession>A0A8C3F2A6</accession>
<reference evidence="2" key="1">
    <citation type="submission" date="2025-08" db="UniProtKB">
        <authorList>
            <consortium name="Ensembl"/>
        </authorList>
    </citation>
    <scope>IDENTIFICATION</scope>
</reference>
<evidence type="ECO:0000256" key="1">
    <source>
        <dbReference type="SAM" id="MobiDB-lite"/>
    </source>
</evidence>
<dbReference type="AlphaFoldDB" id="A0A8C3F2A6"/>
<dbReference type="Ensembl" id="ENSCPBT00000002189.1">
    <property type="protein sequence ID" value="ENSCPBP00000001778.1"/>
    <property type="gene ID" value="ENSCPBG00000001430.1"/>
</dbReference>
<name>A0A8C3F2A6_CHRPI</name>
<feature type="region of interest" description="Disordered" evidence="1">
    <location>
        <begin position="121"/>
        <end position="143"/>
    </location>
</feature>
<proteinExistence type="predicted"/>
<feature type="compositionally biased region" description="Basic and acidic residues" evidence="1">
    <location>
        <begin position="133"/>
        <end position="143"/>
    </location>
</feature>
<keyword evidence="3" id="KW-1185">Reference proteome</keyword>
<evidence type="ECO:0000313" key="2">
    <source>
        <dbReference type="Ensembl" id="ENSCPBP00000001778.1"/>
    </source>
</evidence>
<evidence type="ECO:0000313" key="3">
    <source>
        <dbReference type="Proteomes" id="UP000694380"/>
    </source>
</evidence>
<protein>
    <submittedName>
        <fullName evidence="2">Uncharacterized protein</fullName>
    </submittedName>
</protein>
<reference evidence="2" key="2">
    <citation type="submission" date="2025-09" db="UniProtKB">
        <authorList>
            <consortium name="Ensembl"/>
        </authorList>
    </citation>
    <scope>IDENTIFICATION</scope>
</reference>
<dbReference type="Proteomes" id="UP000694380">
    <property type="component" value="Unplaced"/>
</dbReference>